<protein>
    <submittedName>
        <fullName evidence="1">Uncharacterized protein</fullName>
    </submittedName>
</protein>
<dbReference type="EMBL" id="QTSX02007110">
    <property type="protein sequence ID" value="KAJ9051459.1"/>
    <property type="molecule type" value="Genomic_DNA"/>
</dbReference>
<gene>
    <name evidence="1" type="ORF">DSO57_1004199</name>
</gene>
<proteinExistence type="predicted"/>
<dbReference type="Proteomes" id="UP001165960">
    <property type="component" value="Unassembled WGS sequence"/>
</dbReference>
<organism evidence="1 2">
    <name type="scientific">Entomophthora muscae</name>
    <dbReference type="NCBI Taxonomy" id="34485"/>
    <lineage>
        <taxon>Eukaryota</taxon>
        <taxon>Fungi</taxon>
        <taxon>Fungi incertae sedis</taxon>
        <taxon>Zoopagomycota</taxon>
        <taxon>Entomophthoromycotina</taxon>
        <taxon>Entomophthoromycetes</taxon>
        <taxon>Entomophthorales</taxon>
        <taxon>Entomophthoraceae</taxon>
        <taxon>Entomophthora</taxon>
    </lineage>
</organism>
<name>A0ACC2RMZ6_9FUNG</name>
<evidence type="ECO:0000313" key="2">
    <source>
        <dbReference type="Proteomes" id="UP001165960"/>
    </source>
</evidence>
<accession>A0ACC2RMZ6</accession>
<keyword evidence="2" id="KW-1185">Reference proteome</keyword>
<evidence type="ECO:0000313" key="1">
    <source>
        <dbReference type="EMBL" id="KAJ9051459.1"/>
    </source>
</evidence>
<reference evidence="1" key="1">
    <citation type="submission" date="2022-04" db="EMBL/GenBank/DDBJ databases">
        <title>Genome of the entomopathogenic fungus Entomophthora muscae.</title>
        <authorList>
            <person name="Elya C."/>
            <person name="Lovett B.R."/>
            <person name="Lee E."/>
            <person name="Macias A.M."/>
            <person name="Hajek A.E."/>
            <person name="De Bivort B.L."/>
            <person name="Kasson M.T."/>
            <person name="De Fine Licht H.H."/>
            <person name="Stajich J.E."/>
        </authorList>
    </citation>
    <scope>NUCLEOTIDE SEQUENCE</scope>
    <source>
        <strain evidence="1">Berkeley</strain>
    </source>
</reference>
<comment type="caution">
    <text evidence="1">The sequence shown here is derived from an EMBL/GenBank/DDBJ whole genome shotgun (WGS) entry which is preliminary data.</text>
</comment>
<sequence>MEPPVTPRPMPASSLNLPTNHTGKLFGIVYITLTGVIDTIIPAAGLWFWKGKSVSYLFKLAPLLWWAFPAKKSVLSYPLKMAGQLPKTGSLKPPHLQLPPSPQIKVMALSLITHFMSQRATPSPLRSTVPRRQRLPRSLPLLLVRRKRYPRRPQRTLPLPLLMALPPPSFDSQDEPEEYSKKFKASGHVVNTQQLGEYLSKIRYQVGNLESCERRHNGVDRHHSSEDLGVYIILSEITGKIHKYVVTQVYIATDWVEWSDISVGQEYCSEEFSCAGSL</sequence>